<reference evidence="9 10" key="1">
    <citation type="submission" date="2019-09" db="EMBL/GenBank/DDBJ databases">
        <title>Draft genome sequence assemblies of isolates from the urinary tract.</title>
        <authorList>
            <person name="Mores C.R."/>
            <person name="Putonti C."/>
            <person name="Wolfe A.J."/>
        </authorList>
    </citation>
    <scope>NUCLEOTIDE SEQUENCE [LARGE SCALE GENOMIC DNA]</scope>
    <source>
        <strain evidence="9 10">UMB246</strain>
    </source>
</reference>
<evidence type="ECO:0000313" key="10">
    <source>
        <dbReference type="Proteomes" id="UP000327236"/>
    </source>
</evidence>
<dbReference type="GO" id="GO:0016787">
    <property type="term" value="F:hydrolase activity"/>
    <property type="evidence" value="ECO:0007669"/>
    <property type="project" value="UniProtKB-KW"/>
</dbReference>
<dbReference type="PANTHER" id="PTHR33516:SF2">
    <property type="entry name" value="LEXA REPRESSOR-RELATED"/>
    <property type="match status" value="1"/>
</dbReference>
<dbReference type="GO" id="GO:0006355">
    <property type="term" value="P:regulation of DNA-templated transcription"/>
    <property type="evidence" value="ECO:0007669"/>
    <property type="project" value="InterPro"/>
</dbReference>
<dbReference type="Gene3D" id="1.10.260.40">
    <property type="entry name" value="lambda repressor-like DNA-binding domains"/>
    <property type="match status" value="1"/>
</dbReference>
<dbReference type="PANTHER" id="PTHR33516">
    <property type="entry name" value="LEXA REPRESSOR"/>
    <property type="match status" value="1"/>
</dbReference>
<dbReference type="Pfam" id="PF01381">
    <property type="entry name" value="HTH_3"/>
    <property type="match status" value="1"/>
</dbReference>
<keyword evidence="4 7" id="KW-0068">Autocatalytic cleavage</keyword>
<evidence type="ECO:0000256" key="7">
    <source>
        <dbReference type="RuleBase" id="RU003991"/>
    </source>
</evidence>
<evidence type="ECO:0000313" key="9">
    <source>
        <dbReference type="EMBL" id="KAA9320225.1"/>
    </source>
</evidence>
<evidence type="ECO:0000256" key="6">
    <source>
        <dbReference type="ARBA" id="ARBA00023236"/>
    </source>
</evidence>
<sequence length="199" mass="22068">MRNSKEVIAYINELRKQQKMSISELSEKVGMAKSGVSLYFNGKREFPINHAEKFAKALHTNVFDLLGVGDDSMIKVPVLGEIACGQPILAEQNIEGYRYINCRDQSSNLFFLKAKGDSMVPTIPENSYVLIDRDESVEDNDIVAVLIDNSATLKRYHKNGNTVTLTGDNPNFPPIVLTSTEDAIAQILGKAIQVSFDLN</sequence>
<organism evidence="9 10">
    <name type="scientific">Lactobacillus jensenii</name>
    <dbReference type="NCBI Taxonomy" id="109790"/>
    <lineage>
        <taxon>Bacteria</taxon>
        <taxon>Bacillati</taxon>
        <taxon>Bacillota</taxon>
        <taxon>Bacilli</taxon>
        <taxon>Lactobacillales</taxon>
        <taxon>Lactobacillaceae</taxon>
        <taxon>Lactobacillus</taxon>
    </lineage>
</organism>
<keyword evidence="5" id="KW-0234">DNA repair</keyword>
<dbReference type="SUPFAM" id="SSF47413">
    <property type="entry name" value="lambda repressor-like DNA-binding domains"/>
    <property type="match status" value="1"/>
</dbReference>
<dbReference type="RefSeq" id="WP_144798704.1">
    <property type="nucleotide sequence ID" value="NZ_VNGA01000005.1"/>
</dbReference>
<dbReference type="InterPro" id="IPR036286">
    <property type="entry name" value="LexA/Signal_pep-like_sf"/>
</dbReference>
<evidence type="ECO:0000256" key="5">
    <source>
        <dbReference type="ARBA" id="ARBA00023204"/>
    </source>
</evidence>
<gene>
    <name evidence="9" type="ORF">F6H94_08270</name>
</gene>
<dbReference type="SMART" id="SM00530">
    <property type="entry name" value="HTH_XRE"/>
    <property type="match status" value="1"/>
</dbReference>
<protein>
    <submittedName>
        <fullName evidence="9">Helix-turn-helix domain-containing protein</fullName>
    </submittedName>
</protein>
<feature type="domain" description="HTH cro/C1-type" evidence="8">
    <location>
        <begin position="11"/>
        <end position="65"/>
    </location>
</feature>
<evidence type="ECO:0000256" key="3">
    <source>
        <dbReference type="ARBA" id="ARBA00022801"/>
    </source>
</evidence>
<keyword evidence="6" id="KW-0742">SOS response</keyword>
<dbReference type="AlphaFoldDB" id="A0A5N1I3K6"/>
<dbReference type="InterPro" id="IPR015927">
    <property type="entry name" value="Peptidase_S24_S26A/B/C"/>
</dbReference>
<dbReference type="GO" id="GO:0009432">
    <property type="term" value="P:SOS response"/>
    <property type="evidence" value="ECO:0007669"/>
    <property type="project" value="UniProtKB-KW"/>
</dbReference>
<dbReference type="InterPro" id="IPR006197">
    <property type="entry name" value="Peptidase_S24_LexA"/>
</dbReference>
<dbReference type="InterPro" id="IPR050077">
    <property type="entry name" value="LexA_repressor"/>
</dbReference>
<keyword evidence="3 7" id="KW-0378">Hydrolase</keyword>
<dbReference type="Proteomes" id="UP000327236">
    <property type="component" value="Unassembled WGS sequence"/>
</dbReference>
<name>A0A5N1I3K6_LACJE</name>
<keyword evidence="2" id="KW-0227">DNA damage</keyword>
<dbReference type="OrthoDB" id="2475196at2"/>
<dbReference type="PROSITE" id="PS50943">
    <property type="entry name" value="HTH_CROC1"/>
    <property type="match status" value="1"/>
</dbReference>
<dbReference type="EMBL" id="VYWW01000053">
    <property type="protein sequence ID" value="KAA9320225.1"/>
    <property type="molecule type" value="Genomic_DNA"/>
</dbReference>
<dbReference type="GO" id="GO:0006281">
    <property type="term" value="P:DNA repair"/>
    <property type="evidence" value="ECO:0007669"/>
    <property type="project" value="UniProtKB-KW"/>
</dbReference>
<dbReference type="CDD" id="cd06529">
    <property type="entry name" value="S24_LexA-like"/>
    <property type="match status" value="1"/>
</dbReference>
<dbReference type="GO" id="GO:0003677">
    <property type="term" value="F:DNA binding"/>
    <property type="evidence" value="ECO:0007669"/>
    <property type="project" value="InterPro"/>
</dbReference>
<evidence type="ECO:0000256" key="4">
    <source>
        <dbReference type="ARBA" id="ARBA00022813"/>
    </source>
</evidence>
<proteinExistence type="inferred from homology"/>
<dbReference type="CDD" id="cd00093">
    <property type="entry name" value="HTH_XRE"/>
    <property type="match status" value="1"/>
</dbReference>
<dbReference type="PRINTS" id="PR00726">
    <property type="entry name" value="LEXASERPTASE"/>
</dbReference>
<dbReference type="SUPFAM" id="SSF51306">
    <property type="entry name" value="LexA/Signal peptidase"/>
    <property type="match status" value="1"/>
</dbReference>
<comment type="caution">
    <text evidence="9">The sequence shown here is derived from an EMBL/GenBank/DDBJ whole genome shotgun (WGS) entry which is preliminary data.</text>
</comment>
<comment type="similarity">
    <text evidence="1 7">Belongs to the peptidase S24 family.</text>
</comment>
<dbReference type="InterPro" id="IPR010982">
    <property type="entry name" value="Lambda_DNA-bd_dom_sf"/>
</dbReference>
<dbReference type="Pfam" id="PF00717">
    <property type="entry name" value="Peptidase_S24"/>
    <property type="match status" value="1"/>
</dbReference>
<dbReference type="Gene3D" id="2.10.109.10">
    <property type="entry name" value="Umud Fragment, subunit A"/>
    <property type="match status" value="1"/>
</dbReference>
<accession>A0A5N1I3K6</accession>
<dbReference type="InterPro" id="IPR039418">
    <property type="entry name" value="LexA-like"/>
</dbReference>
<evidence type="ECO:0000259" key="8">
    <source>
        <dbReference type="PROSITE" id="PS50943"/>
    </source>
</evidence>
<evidence type="ECO:0000256" key="2">
    <source>
        <dbReference type="ARBA" id="ARBA00022763"/>
    </source>
</evidence>
<dbReference type="InterPro" id="IPR001387">
    <property type="entry name" value="Cro/C1-type_HTH"/>
</dbReference>
<evidence type="ECO:0000256" key="1">
    <source>
        <dbReference type="ARBA" id="ARBA00007484"/>
    </source>
</evidence>